<dbReference type="InterPro" id="IPR000488">
    <property type="entry name" value="Death_dom"/>
</dbReference>
<name>A0ABD1K9U7_9TELE</name>
<dbReference type="EMBL" id="JBHFQA010000007">
    <property type="protein sequence ID" value="KAL2095938.1"/>
    <property type="molecule type" value="Genomic_DNA"/>
</dbReference>
<gene>
    <name evidence="6" type="ORF">ACEWY4_008086</name>
</gene>
<keyword evidence="7" id="KW-1185">Reference proteome</keyword>
<dbReference type="PROSITE" id="PS51830">
    <property type="entry name" value="FIIND"/>
    <property type="match status" value="1"/>
</dbReference>
<dbReference type="Gene3D" id="1.10.533.10">
    <property type="entry name" value="Death Domain, Fas"/>
    <property type="match status" value="1"/>
</dbReference>
<evidence type="ECO:0000313" key="6">
    <source>
        <dbReference type="EMBL" id="KAL2095938.1"/>
    </source>
</evidence>
<dbReference type="Proteomes" id="UP001591681">
    <property type="component" value="Unassembled WGS sequence"/>
</dbReference>
<dbReference type="SMART" id="SM00005">
    <property type="entry name" value="DEATH"/>
    <property type="match status" value="1"/>
</dbReference>
<feature type="compositionally biased region" description="Acidic residues" evidence="3">
    <location>
        <begin position="42"/>
        <end position="72"/>
    </location>
</feature>
<evidence type="ECO:0000256" key="3">
    <source>
        <dbReference type="SAM" id="MobiDB-lite"/>
    </source>
</evidence>
<dbReference type="FunFam" id="1.10.533.10:FF:000088">
    <property type="entry name" value="P53-induced death domain protein 1"/>
    <property type="match status" value="1"/>
</dbReference>
<evidence type="ECO:0000256" key="2">
    <source>
        <dbReference type="ARBA" id="ARBA00022490"/>
    </source>
</evidence>
<dbReference type="SUPFAM" id="SSF47986">
    <property type="entry name" value="DEATH domain"/>
    <property type="match status" value="1"/>
</dbReference>
<dbReference type="Pfam" id="PF23679">
    <property type="entry name" value="UPA-FIIND"/>
    <property type="match status" value="1"/>
</dbReference>
<dbReference type="AlphaFoldDB" id="A0ABD1K9U7"/>
<comment type="caution">
    <text evidence="6">The sequence shown here is derived from an EMBL/GenBank/DDBJ whole genome shotgun (WGS) entry which is preliminary data.</text>
</comment>
<evidence type="ECO:0000313" key="7">
    <source>
        <dbReference type="Proteomes" id="UP001591681"/>
    </source>
</evidence>
<dbReference type="InterPro" id="IPR011029">
    <property type="entry name" value="DEATH-like_dom_sf"/>
</dbReference>
<dbReference type="PROSITE" id="PS50017">
    <property type="entry name" value="DEATH_DOMAIN"/>
    <property type="match status" value="1"/>
</dbReference>
<accession>A0ABD1K9U7</accession>
<dbReference type="GO" id="GO:0005829">
    <property type="term" value="C:cytosol"/>
    <property type="evidence" value="ECO:0007669"/>
    <property type="project" value="UniProtKB-SubCell"/>
</dbReference>
<organism evidence="6 7">
    <name type="scientific">Coilia grayii</name>
    <name type="common">Gray's grenadier anchovy</name>
    <dbReference type="NCBI Taxonomy" id="363190"/>
    <lineage>
        <taxon>Eukaryota</taxon>
        <taxon>Metazoa</taxon>
        <taxon>Chordata</taxon>
        <taxon>Craniata</taxon>
        <taxon>Vertebrata</taxon>
        <taxon>Euteleostomi</taxon>
        <taxon>Actinopterygii</taxon>
        <taxon>Neopterygii</taxon>
        <taxon>Teleostei</taxon>
        <taxon>Clupei</taxon>
        <taxon>Clupeiformes</taxon>
        <taxon>Clupeoidei</taxon>
        <taxon>Engraulidae</taxon>
        <taxon>Coilinae</taxon>
        <taxon>Coilia</taxon>
    </lineage>
</organism>
<dbReference type="PANTHER" id="PTHR13265:SF1">
    <property type="entry name" value="CASPASE RECRUITMENT DOMAIN-CONTAINING PROTEIN 8"/>
    <property type="match status" value="1"/>
</dbReference>
<feature type="domain" description="FIIND" evidence="5">
    <location>
        <begin position="106"/>
        <end position="384"/>
    </location>
</feature>
<feature type="compositionally biased region" description="Basic and acidic residues" evidence="3">
    <location>
        <begin position="82"/>
        <end position="96"/>
    </location>
</feature>
<feature type="region of interest" description="Disordered" evidence="3">
    <location>
        <begin position="379"/>
        <end position="423"/>
    </location>
</feature>
<dbReference type="InterPro" id="IPR021861">
    <property type="entry name" value="THO_THOC1"/>
</dbReference>
<reference evidence="6 7" key="1">
    <citation type="submission" date="2024-09" db="EMBL/GenBank/DDBJ databases">
        <title>A chromosome-level genome assembly of Gray's grenadier anchovy, Coilia grayii.</title>
        <authorList>
            <person name="Fu Z."/>
        </authorList>
    </citation>
    <scope>NUCLEOTIDE SEQUENCE [LARGE SCALE GENOMIC DNA]</scope>
    <source>
        <strain evidence="6">G4</strain>
        <tissue evidence="6">Muscle</tissue>
    </source>
</reference>
<keyword evidence="2" id="KW-0963">Cytoplasm</keyword>
<comment type="subcellular location">
    <subcellularLocation>
        <location evidence="1">Cytoplasm</location>
        <location evidence="1">Cytosol</location>
    </subcellularLocation>
</comment>
<evidence type="ECO:0000259" key="5">
    <source>
        <dbReference type="PROSITE" id="PS51830"/>
    </source>
</evidence>
<dbReference type="PANTHER" id="PTHR13265">
    <property type="entry name" value="THO COMPLEX SUBUNIT 1"/>
    <property type="match status" value="1"/>
</dbReference>
<dbReference type="Pfam" id="PF00531">
    <property type="entry name" value="Death"/>
    <property type="match status" value="1"/>
</dbReference>
<protein>
    <submittedName>
        <fullName evidence="6">Uncharacterized protein</fullName>
    </submittedName>
</protein>
<dbReference type="Pfam" id="PF13553">
    <property type="entry name" value="FIIND"/>
    <property type="match status" value="1"/>
</dbReference>
<feature type="compositionally biased region" description="Basic residues" evidence="3">
    <location>
        <begin position="384"/>
        <end position="393"/>
    </location>
</feature>
<evidence type="ECO:0000256" key="1">
    <source>
        <dbReference type="ARBA" id="ARBA00004514"/>
    </source>
</evidence>
<sequence>MVAEMLSFGDNKHLEEGDGKVLPPEQKDSPPESEGSASDNTESTEESSSEDEPEDGEEEEEENDEERTENEEPVPNGTSYGEHTDPEARDKEDGVGAKPCCEKCKGIQNHDYEVVMPRKISRGRLQLMLECEGTYECSVTGLVFEVTQRVQIKYCVLSWSKFGSYLKDSWKFAGPIFDVDCDPTILKSIQFPHSLCLADKDSEVRFSVLHVKDSKPLIEPSADHSGSHIKWSVTSLSPVGPIVQTSRPPQHHGVVLVYKEVGQQASYSFRVYLSSNNGSDIKDIQNAVRRSNKKYVKMEKPPTCQRLLVETRRYRLTSDPEGDITPADFQFTVEVVKMKGYFEVFFEQPPPFKLSLIEVDSDQPLWTATIREGDCVDNIEEKPRKRAERRKRSTSTSEEELTNKRPRWADESDGVRSVRATTTTAADVTDQQLMKLAKRMGKEWKQVAIGSLGVSMQELEKIQASEEDTTMQRFRMLDQWRRRHKGEAGLAELHRCLNEDDVPNDVRDCLEDMLQGNCGK</sequence>
<feature type="compositionally biased region" description="Basic and acidic residues" evidence="3">
    <location>
        <begin position="401"/>
        <end position="416"/>
    </location>
</feature>
<evidence type="ECO:0000259" key="4">
    <source>
        <dbReference type="PROSITE" id="PS50017"/>
    </source>
</evidence>
<dbReference type="InterPro" id="IPR025307">
    <property type="entry name" value="FIIND_dom"/>
</dbReference>
<feature type="domain" description="Death" evidence="4">
    <location>
        <begin position="429"/>
        <end position="513"/>
    </location>
</feature>
<feature type="region of interest" description="Disordered" evidence="3">
    <location>
        <begin position="1"/>
        <end position="96"/>
    </location>
</feature>
<proteinExistence type="predicted"/>
<feature type="compositionally biased region" description="Basic and acidic residues" evidence="3">
    <location>
        <begin position="10"/>
        <end position="30"/>
    </location>
</feature>